<gene>
    <name evidence="1" type="ORF">TSA1_21485</name>
</gene>
<name>A0A2M6UES0_9BRAD</name>
<dbReference type="InterPro" id="IPR029058">
    <property type="entry name" value="AB_hydrolase_fold"/>
</dbReference>
<protein>
    <recommendedName>
        <fullName evidence="3">Alpha/beta hydrolase</fullName>
    </recommendedName>
</protein>
<evidence type="ECO:0000313" key="1">
    <source>
        <dbReference type="EMBL" id="PIT03041.1"/>
    </source>
</evidence>
<dbReference type="Gene3D" id="3.40.50.1820">
    <property type="entry name" value="alpha/beta hydrolase"/>
    <property type="match status" value="1"/>
</dbReference>
<dbReference type="Proteomes" id="UP000228930">
    <property type="component" value="Unassembled WGS sequence"/>
</dbReference>
<keyword evidence="2" id="KW-1185">Reference proteome</keyword>
<dbReference type="AlphaFoldDB" id="A0A2M6UES0"/>
<accession>A0A2M6UES0</accession>
<reference evidence="1 2" key="1">
    <citation type="submission" date="2015-06" db="EMBL/GenBank/DDBJ databases">
        <title>Comparative genome analysis of nirS-carrying Bradyrhizobium sp. strains.</title>
        <authorList>
            <person name="Ishii S."/>
            <person name="Jang J."/>
            <person name="Nishizawa T."/>
            <person name="Senoo K."/>
        </authorList>
    </citation>
    <scope>NUCLEOTIDE SEQUENCE [LARGE SCALE GENOMIC DNA]</scope>
    <source>
        <strain evidence="1 2">TSA1</strain>
    </source>
</reference>
<dbReference type="EMBL" id="LFJC01000003">
    <property type="protein sequence ID" value="PIT03041.1"/>
    <property type="molecule type" value="Genomic_DNA"/>
</dbReference>
<dbReference type="SUPFAM" id="SSF53474">
    <property type="entry name" value="alpha/beta-Hydrolases"/>
    <property type="match status" value="1"/>
</dbReference>
<comment type="caution">
    <text evidence="1">The sequence shown here is derived from an EMBL/GenBank/DDBJ whole genome shotgun (WGS) entry which is preliminary data.</text>
</comment>
<sequence length="345" mass="37991">MDDDWWLQGSLSMANANLAAVRNSAAVFLEGLSACTSDRRERWTLEWITVGDRYHASAEAAFENNLRDLAIELWLSALTAFEVARQLACSENPAGVNVSNAIERSFTALRSCAPQQVERVEIELFDRVYSVGYFCPTAHHERPGPVAIVISDEESSPEAVVARLLPAVNNRILSLMVVSGEDVSKHRMLKPEAFLAIWLDYLQCRPDVDADRMAVDGEGMAASYATCIAASDRRVAAAVCDGGLWASLRHRANVAWMTGVWDLVSESARTSSLPLVHRIPCPIFIVVGGRGPLDEQNALEFKAGCKLAGWDCSVVVSQVAGEVENFVINDDLTLDWLEQKLQLRR</sequence>
<organism evidence="1 2">
    <name type="scientific">Bradyrhizobium nitroreducens</name>
    <dbReference type="NCBI Taxonomy" id="709803"/>
    <lineage>
        <taxon>Bacteria</taxon>
        <taxon>Pseudomonadati</taxon>
        <taxon>Pseudomonadota</taxon>
        <taxon>Alphaproteobacteria</taxon>
        <taxon>Hyphomicrobiales</taxon>
        <taxon>Nitrobacteraceae</taxon>
        <taxon>Bradyrhizobium</taxon>
    </lineage>
</organism>
<proteinExistence type="predicted"/>
<evidence type="ECO:0008006" key="3">
    <source>
        <dbReference type="Google" id="ProtNLM"/>
    </source>
</evidence>
<evidence type="ECO:0000313" key="2">
    <source>
        <dbReference type="Proteomes" id="UP000228930"/>
    </source>
</evidence>